<evidence type="ECO:0000313" key="3">
    <source>
        <dbReference type="EMBL" id="RNA27049.1"/>
    </source>
</evidence>
<proteinExistence type="predicted"/>
<feature type="compositionally biased region" description="Polar residues" evidence="1">
    <location>
        <begin position="298"/>
        <end position="313"/>
    </location>
</feature>
<accession>A0A3M7RUC6</accession>
<protein>
    <recommendedName>
        <fullName evidence="2">Retrotransposon gag domain-containing protein</fullName>
    </recommendedName>
</protein>
<evidence type="ECO:0000259" key="2">
    <source>
        <dbReference type="Pfam" id="PF03732"/>
    </source>
</evidence>
<feature type="compositionally biased region" description="Basic and acidic residues" evidence="1">
    <location>
        <begin position="1"/>
        <end position="13"/>
    </location>
</feature>
<feature type="region of interest" description="Disordered" evidence="1">
    <location>
        <begin position="1"/>
        <end position="27"/>
    </location>
</feature>
<dbReference type="AlphaFoldDB" id="A0A3M7RUC6"/>
<gene>
    <name evidence="3" type="ORF">BpHYR1_035292</name>
</gene>
<feature type="domain" description="Retrotransposon gag" evidence="2">
    <location>
        <begin position="149"/>
        <end position="196"/>
    </location>
</feature>
<reference evidence="3 4" key="1">
    <citation type="journal article" date="2018" name="Sci. Rep.">
        <title>Genomic signatures of local adaptation to the degree of environmental predictability in rotifers.</title>
        <authorList>
            <person name="Franch-Gras L."/>
            <person name="Hahn C."/>
            <person name="Garcia-Roger E.M."/>
            <person name="Carmona M.J."/>
            <person name="Serra M."/>
            <person name="Gomez A."/>
        </authorList>
    </citation>
    <scope>NUCLEOTIDE SEQUENCE [LARGE SCALE GENOMIC DNA]</scope>
    <source>
        <strain evidence="3">HYR1</strain>
    </source>
</reference>
<name>A0A3M7RUC6_BRAPC</name>
<sequence>MSEDIKNKTESKINLKSKTTSQASSLGSGLTQEMITEICKISIAHTDAQNASFQGLLLETMKSMITVMRPQDSLLSEINPEQRKKSKKITSNGQPKFTGNDNIMEWIRIIERNLTISDVAEEFKVTTACIFLRGDAEKAIDDWLPDEAHLSLTRLRRLTQTEDLREYAEQFTRLANELARPMCEEDKIIYFQNGLSDTLRTALWLKEPKTLKQAIKMASTFYYSNNIGEKSSVNSVNKYSIEIRTCHFYKKQGHLKAECRKLAQLVKNKNRTKTNEVNRRVKNIQPKPDENFNKVRTENGQNQNPNDFYNQRN</sequence>
<evidence type="ECO:0000256" key="1">
    <source>
        <dbReference type="SAM" id="MobiDB-lite"/>
    </source>
</evidence>
<feature type="compositionally biased region" description="Basic and acidic residues" evidence="1">
    <location>
        <begin position="287"/>
        <end position="297"/>
    </location>
</feature>
<keyword evidence="4" id="KW-1185">Reference proteome</keyword>
<organism evidence="3 4">
    <name type="scientific">Brachionus plicatilis</name>
    <name type="common">Marine rotifer</name>
    <name type="synonym">Brachionus muelleri</name>
    <dbReference type="NCBI Taxonomy" id="10195"/>
    <lineage>
        <taxon>Eukaryota</taxon>
        <taxon>Metazoa</taxon>
        <taxon>Spiralia</taxon>
        <taxon>Gnathifera</taxon>
        <taxon>Rotifera</taxon>
        <taxon>Eurotatoria</taxon>
        <taxon>Monogononta</taxon>
        <taxon>Pseudotrocha</taxon>
        <taxon>Ploima</taxon>
        <taxon>Brachionidae</taxon>
        <taxon>Brachionus</taxon>
    </lineage>
</organism>
<dbReference type="Pfam" id="PF03732">
    <property type="entry name" value="Retrotrans_gag"/>
    <property type="match status" value="1"/>
</dbReference>
<feature type="compositionally biased region" description="Polar residues" evidence="1">
    <location>
        <begin position="14"/>
        <end position="27"/>
    </location>
</feature>
<comment type="caution">
    <text evidence="3">The sequence shown here is derived from an EMBL/GenBank/DDBJ whole genome shotgun (WGS) entry which is preliminary data.</text>
</comment>
<evidence type="ECO:0000313" key="4">
    <source>
        <dbReference type="Proteomes" id="UP000276133"/>
    </source>
</evidence>
<dbReference type="EMBL" id="REGN01002607">
    <property type="protein sequence ID" value="RNA27049.1"/>
    <property type="molecule type" value="Genomic_DNA"/>
</dbReference>
<dbReference type="InterPro" id="IPR005162">
    <property type="entry name" value="Retrotrans_gag_dom"/>
</dbReference>
<feature type="region of interest" description="Disordered" evidence="1">
    <location>
        <begin position="284"/>
        <end position="313"/>
    </location>
</feature>
<dbReference type="Proteomes" id="UP000276133">
    <property type="component" value="Unassembled WGS sequence"/>
</dbReference>